<accession>A0A8H8UGK6</accession>
<reference evidence="2 3" key="1">
    <citation type="submission" date="2018-05" db="EMBL/GenBank/DDBJ databases">
        <title>Genome sequencing and assembly of the regulated plant pathogen Lachnellula willkommii and related sister species for the development of diagnostic species identification markers.</title>
        <authorList>
            <person name="Giroux E."/>
            <person name="Bilodeau G."/>
        </authorList>
    </citation>
    <scope>NUCLEOTIDE SEQUENCE [LARGE SCALE GENOMIC DNA]</scope>
    <source>
        <strain evidence="2 3">CBS 197.66</strain>
    </source>
</reference>
<dbReference type="EMBL" id="QGMJ01000041">
    <property type="protein sequence ID" value="TVY44317.1"/>
    <property type="molecule type" value="Genomic_DNA"/>
</dbReference>
<gene>
    <name evidence="2" type="primary">het-6_2</name>
    <name evidence="2" type="ORF">LSUB1_G001293</name>
</gene>
<keyword evidence="3" id="KW-1185">Reference proteome</keyword>
<feature type="domain" description="Heterokaryon incompatibility" evidence="1">
    <location>
        <begin position="57"/>
        <end position="191"/>
    </location>
</feature>
<evidence type="ECO:0000313" key="3">
    <source>
        <dbReference type="Proteomes" id="UP000462212"/>
    </source>
</evidence>
<dbReference type="PANTHER" id="PTHR24148">
    <property type="entry name" value="ANKYRIN REPEAT DOMAIN-CONTAINING PROTEIN 39 HOMOLOG-RELATED"/>
    <property type="match status" value="1"/>
</dbReference>
<dbReference type="Pfam" id="PF06985">
    <property type="entry name" value="HET"/>
    <property type="match status" value="1"/>
</dbReference>
<comment type="caution">
    <text evidence="2">The sequence shown here is derived from an EMBL/GenBank/DDBJ whole genome shotgun (WGS) entry which is preliminary data.</text>
</comment>
<evidence type="ECO:0000313" key="2">
    <source>
        <dbReference type="EMBL" id="TVY44317.1"/>
    </source>
</evidence>
<evidence type="ECO:0000259" key="1">
    <source>
        <dbReference type="Pfam" id="PF06985"/>
    </source>
</evidence>
<sequence>MSTEEVFKYVPFKNNTVDIRLLILFPGEEWSTIQCGIQTVALHRNDTIKAYSCSQPYSALSYAWGQPQYKRSIILEGKVATVRETLWMALFYLRCSTESLTIWVDALCIDQGNVQERNSQVARMVQIYGAAERVIVWLGLPSEDSYAALRLFQSKDLLGSKKHSENMEKYWRSVEDICLRPYWKRLWIVQEVIRAVKITVQCGTAVVGWNELSNGLEIFQNRATETNDSKIEILQRVLRLVHHRKQYHQSGCGLIQLLETFGNSVCFDPRDKVYGLLGLANDCKLGAVTADYNKSTEEVFEEVVAFYYHQSLELEISQTNMNWRCPGMCGEDVELNVFHFVGFLTGTVGLLGPMLHSATHSLHQRSNLLATWYYAIRPHSLEERHHVYESIKSGLASVFELDKTRTSKVLSIESSTSHATIGPRAKEAIIGAPTSEDSTGSQSNEHLGSVRLALIRRKRATWISLVPSLAQVNDIVATFYDCDVVLILRPLGGAHCQVLGTAVLIPCTQDSLLYGPDYKKINQYGSGGEEIAFHVDIKTLQLLVL</sequence>
<dbReference type="Proteomes" id="UP000462212">
    <property type="component" value="Unassembled WGS sequence"/>
</dbReference>
<protein>
    <submittedName>
        <fullName evidence="2">Heterokaryon incompatibility protein 6,OR allele</fullName>
    </submittedName>
</protein>
<name>A0A8H8UGK6_9HELO</name>
<dbReference type="InterPro" id="IPR010730">
    <property type="entry name" value="HET"/>
</dbReference>
<dbReference type="PANTHER" id="PTHR24148:SF64">
    <property type="entry name" value="HETEROKARYON INCOMPATIBILITY DOMAIN-CONTAINING PROTEIN"/>
    <property type="match status" value="1"/>
</dbReference>
<dbReference type="InterPro" id="IPR052895">
    <property type="entry name" value="HetReg/Transcr_Mod"/>
</dbReference>
<dbReference type="AlphaFoldDB" id="A0A8H8UGK6"/>
<proteinExistence type="predicted"/>
<dbReference type="OrthoDB" id="2157530at2759"/>
<organism evidence="2 3">
    <name type="scientific">Lachnellula subtilissima</name>
    <dbReference type="NCBI Taxonomy" id="602034"/>
    <lineage>
        <taxon>Eukaryota</taxon>
        <taxon>Fungi</taxon>
        <taxon>Dikarya</taxon>
        <taxon>Ascomycota</taxon>
        <taxon>Pezizomycotina</taxon>
        <taxon>Leotiomycetes</taxon>
        <taxon>Helotiales</taxon>
        <taxon>Lachnaceae</taxon>
        <taxon>Lachnellula</taxon>
    </lineage>
</organism>